<dbReference type="RefSeq" id="WP_210053807.1">
    <property type="nucleotide sequence ID" value="NZ_BAAAMH010000012.1"/>
</dbReference>
<dbReference type="InterPro" id="IPR035919">
    <property type="entry name" value="EAL_sf"/>
</dbReference>
<dbReference type="InterPro" id="IPR001633">
    <property type="entry name" value="EAL_dom"/>
</dbReference>
<organism evidence="2 3">
    <name type="scientific">Microlunatus capsulatus</name>
    <dbReference type="NCBI Taxonomy" id="99117"/>
    <lineage>
        <taxon>Bacteria</taxon>
        <taxon>Bacillati</taxon>
        <taxon>Actinomycetota</taxon>
        <taxon>Actinomycetes</taxon>
        <taxon>Propionibacteriales</taxon>
        <taxon>Propionibacteriaceae</taxon>
        <taxon>Microlunatus</taxon>
    </lineage>
</organism>
<dbReference type="Pfam" id="PF00563">
    <property type="entry name" value="EAL"/>
    <property type="match status" value="1"/>
</dbReference>
<gene>
    <name evidence="2" type="ORF">JOF54_001150</name>
</gene>
<dbReference type="SMART" id="SM00052">
    <property type="entry name" value="EAL"/>
    <property type="match status" value="1"/>
</dbReference>
<feature type="domain" description="EAL" evidence="1">
    <location>
        <begin position="11"/>
        <end position="258"/>
    </location>
</feature>
<dbReference type="InterPro" id="IPR050706">
    <property type="entry name" value="Cyclic-di-GMP_PDE-like"/>
</dbReference>
<dbReference type="Pfam" id="PF10069">
    <property type="entry name" value="DICT"/>
    <property type="match status" value="1"/>
</dbReference>
<dbReference type="InterPro" id="IPR019278">
    <property type="entry name" value="DICT_dom"/>
</dbReference>
<dbReference type="Gene3D" id="3.20.20.450">
    <property type="entry name" value="EAL domain"/>
    <property type="match status" value="1"/>
</dbReference>
<proteinExistence type="predicted"/>
<dbReference type="PROSITE" id="PS50883">
    <property type="entry name" value="EAL"/>
    <property type="match status" value="1"/>
</dbReference>
<name>A0ABS4Z5B6_9ACTN</name>
<reference evidence="2 3" key="1">
    <citation type="submission" date="2021-03" db="EMBL/GenBank/DDBJ databases">
        <title>Sequencing the genomes of 1000 actinobacteria strains.</title>
        <authorList>
            <person name="Klenk H.-P."/>
        </authorList>
    </citation>
    <scope>NUCLEOTIDE SEQUENCE [LARGE SCALE GENOMIC DNA]</scope>
    <source>
        <strain evidence="2 3">DSM 12936</strain>
    </source>
</reference>
<dbReference type="PANTHER" id="PTHR33121:SF76">
    <property type="entry name" value="SIGNALING PROTEIN"/>
    <property type="match status" value="1"/>
</dbReference>
<dbReference type="CDD" id="cd01948">
    <property type="entry name" value="EAL"/>
    <property type="match status" value="1"/>
</dbReference>
<comment type="caution">
    <text evidence="2">The sequence shown here is derived from an EMBL/GenBank/DDBJ whole genome shotgun (WGS) entry which is preliminary data.</text>
</comment>
<accession>A0ABS4Z5B6</accession>
<evidence type="ECO:0000313" key="2">
    <source>
        <dbReference type="EMBL" id="MBP2416228.1"/>
    </source>
</evidence>
<dbReference type="PANTHER" id="PTHR33121">
    <property type="entry name" value="CYCLIC DI-GMP PHOSPHODIESTERASE PDEF"/>
    <property type="match status" value="1"/>
</dbReference>
<evidence type="ECO:0000313" key="3">
    <source>
        <dbReference type="Proteomes" id="UP000758168"/>
    </source>
</evidence>
<dbReference type="Proteomes" id="UP000758168">
    <property type="component" value="Unassembled WGS sequence"/>
</dbReference>
<dbReference type="EMBL" id="JAGIOB010000001">
    <property type="protein sequence ID" value="MBP2416228.1"/>
    <property type="molecule type" value="Genomic_DNA"/>
</dbReference>
<dbReference type="SUPFAM" id="SSF141868">
    <property type="entry name" value="EAL domain-like"/>
    <property type="match status" value="1"/>
</dbReference>
<protein>
    <submittedName>
        <fullName evidence="2">EAL domain-containing protein (Putative c-di-GMP-specific phosphodiesterase class I)</fullName>
    </submittedName>
</protein>
<evidence type="ECO:0000259" key="1">
    <source>
        <dbReference type="PROSITE" id="PS50883"/>
    </source>
</evidence>
<sequence>MTSLLPADHRAPAAPTALREVLDHDGIRSVYQPLVELATGRLVGYEALARGPVGPLERPDHLFAAAREHGLLAELDAACRRSALRGAVGQGLVAPLTLFVNVEPEVLESAPLDDLVALAAQAPGRLRVVLEITERALTARPAELLQTVQRVRELGWGVALDDVGAESASLAFLEVVRPDVVKLDLRLVQQRPDRAVAEIMNAVNAYAERSGALLLAEGIETEQHRRAAEALGATLGQGWLFGRGTDHPAGPDAVDVAPLALATSADPVPPGPRVTPFDCLPAGTPLRRSTKRLLVQLSIQLEREARRLGDTCVVGATFQHARHFTPDTARRYAGLAAGTAFTCVLGEGLGDEPAPGLRGAPLAADDPVADEWDVTVLSPHFSAALLARDLRSGGPDGEREFNYALTYRRETVVAATRALLGRVAPRR</sequence>
<keyword evidence="3" id="KW-1185">Reference proteome</keyword>